<evidence type="ECO:0000256" key="3">
    <source>
        <dbReference type="HAMAP-Rule" id="MF_00197"/>
    </source>
</evidence>
<keyword evidence="6" id="KW-1185">Reference proteome</keyword>
<dbReference type="OrthoDB" id="9805408at2"/>
<dbReference type="Gene3D" id="3.10.310.10">
    <property type="entry name" value="Diaminopimelate Epimerase, Chain A, domain 1"/>
    <property type="match status" value="2"/>
</dbReference>
<dbReference type="EC" id="5.1.1.7" evidence="3 4"/>
<evidence type="ECO:0000256" key="4">
    <source>
        <dbReference type="NCBIfam" id="TIGR00652"/>
    </source>
</evidence>
<comment type="subcellular location">
    <subcellularLocation>
        <location evidence="3">Cytoplasm</location>
    </subcellularLocation>
</comment>
<dbReference type="NCBIfam" id="TIGR00652">
    <property type="entry name" value="DapF"/>
    <property type="match status" value="1"/>
</dbReference>
<evidence type="ECO:0000313" key="5">
    <source>
        <dbReference type="EMBL" id="SDT99481.1"/>
    </source>
</evidence>
<dbReference type="UniPathway" id="UPA00034">
    <property type="reaction ID" value="UER00025"/>
</dbReference>
<comment type="catalytic activity">
    <reaction evidence="3">
        <text>(2S,6S)-2,6-diaminopimelate = meso-2,6-diaminopimelate</text>
        <dbReference type="Rhea" id="RHEA:15393"/>
        <dbReference type="ChEBI" id="CHEBI:57609"/>
        <dbReference type="ChEBI" id="CHEBI:57791"/>
        <dbReference type="EC" id="5.1.1.7"/>
    </reaction>
</comment>
<comment type="subunit">
    <text evidence="3">Homodimer.</text>
</comment>
<gene>
    <name evidence="3" type="primary">dapF</name>
    <name evidence="5" type="ORF">SAMN04490197_1810</name>
</gene>
<dbReference type="EMBL" id="LT629782">
    <property type="protein sequence ID" value="SDT99481.1"/>
    <property type="molecule type" value="Genomic_DNA"/>
</dbReference>
<feature type="binding site" evidence="3">
    <location>
        <begin position="71"/>
        <end position="72"/>
    </location>
    <ligand>
        <name>substrate</name>
    </ligand>
</feature>
<dbReference type="GO" id="GO:0009089">
    <property type="term" value="P:lysine biosynthetic process via diaminopimelate"/>
    <property type="evidence" value="ECO:0007669"/>
    <property type="project" value="UniProtKB-UniRule"/>
</dbReference>
<sequence length="269" mass="29414">MRFSKYHAAGNDYLVYTASAPFCFTEQEISRICDRHHGLGSDGILVPLINAGEMLSVDIYNTDGSQAEKSGNGLRIFCRYLWDQGIVESSHFEVSTKGGVVSCQVLDVGKRISIAMGTARFIETTESNYLIDGTELLLNPVSMGNPHCVIFVAQPTEILARNLGPIIENLSIFPDRTNVQFVRVIDRKNLEVQIWERGVGYTLSSGTSSCAAAAVSRKLGLVDAQVAVLMPGGVINIELDNDYHVLMQGPVCKVGEYSLDAECLVQIDF</sequence>
<name>A0A1H2EWP8_9PSED</name>
<feature type="binding site" evidence="3">
    <location>
        <position position="11"/>
    </location>
    <ligand>
        <name>substrate</name>
    </ligand>
</feature>
<comment type="function">
    <text evidence="3">Catalyzes the stereoinversion of LL-2,6-diaminopimelate (L,L-DAP) to meso-diaminopimelate (meso-DAP), a precursor of L-lysine and an essential component of the bacterial peptidoglycan.</text>
</comment>
<keyword evidence="3" id="KW-0963">Cytoplasm</keyword>
<feature type="binding site" evidence="3">
    <location>
        <begin position="196"/>
        <end position="197"/>
    </location>
    <ligand>
        <name>substrate</name>
    </ligand>
</feature>
<evidence type="ECO:0000256" key="1">
    <source>
        <dbReference type="ARBA" id="ARBA00010219"/>
    </source>
</evidence>
<organism evidence="5 6">
    <name type="scientific">Pseudomonas orientalis</name>
    <dbReference type="NCBI Taxonomy" id="76758"/>
    <lineage>
        <taxon>Bacteria</taxon>
        <taxon>Pseudomonadati</taxon>
        <taxon>Pseudomonadota</taxon>
        <taxon>Gammaproteobacteria</taxon>
        <taxon>Pseudomonadales</taxon>
        <taxon>Pseudomonadaceae</taxon>
        <taxon>Pseudomonas</taxon>
    </lineage>
</organism>
<feature type="site" description="Could be important to modulate the pK values of the two catalytic cysteine residues" evidence="3">
    <location>
        <position position="147"/>
    </location>
</feature>
<feature type="binding site" evidence="3">
    <location>
        <position position="61"/>
    </location>
    <ligand>
        <name>substrate</name>
    </ligand>
</feature>
<dbReference type="GO" id="GO:0005829">
    <property type="term" value="C:cytosol"/>
    <property type="evidence" value="ECO:0007669"/>
    <property type="project" value="TreeGrafter"/>
</dbReference>
<dbReference type="PANTHER" id="PTHR31689">
    <property type="entry name" value="DIAMINOPIMELATE EPIMERASE, CHLOROPLASTIC"/>
    <property type="match status" value="1"/>
</dbReference>
<accession>A0A1H2EWP8</accession>
<feature type="binding site" evidence="3">
    <location>
        <position position="145"/>
    </location>
    <ligand>
        <name>substrate</name>
    </ligand>
</feature>
<reference evidence="5 6" key="1">
    <citation type="submission" date="2016-10" db="EMBL/GenBank/DDBJ databases">
        <authorList>
            <person name="Varghese N."/>
            <person name="Submissions S."/>
        </authorList>
    </citation>
    <scope>NUCLEOTIDE SEQUENCE [LARGE SCALE GENOMIC DNA]</scope>
    <source>
        <strain evidence="5 6">BS2775</strain>
    </source>
</reference>
<dbReference type="SUPFAM" id="SSF54506">
    <property type="entry name" value="Diaminopimelate epimerase-like"/>
    <property type="match status" value="2"/>
</dbReference>
<comment type="similarity">
    <text evidence="1 3">Belongs to the diaminopimelate epimerase family.</text>
</comment>
<feature type="binding site" evidence="3">
    <location>
        <position position="178"/>
    </location>
    <ligand>
        <name>substrate</name>
    </ligand>
</feature>
<comment type="caution">
    <text evidence="3">Lacks conserved residue(s) required for the propagation of feature annotation.</text>
</comment>
<dbReference type="InterPro" id="IPR001653">
    <property type="entry name" value="DAP_epimerase_DapF"/>
</dbReference>
<dbReference type="Pfam" id="PF01678">
    <property type="entry name" value="DAP_epimerase"/>
    <property type="match status" value="2"/>
</dbReference>
<evidence type="ECO:0000313" key="6">
    <source>
        <dbReference type="Proteomes" id="UP000183653"/>
    </source>
</evidence>
<dbReference type="GO" id="GO:0008837">
    <property type="term" value="F:diaminopimelate epimerase activity"/>
    <property type="evidence" value="ECO:0007669"/>
    <property type="project" value="UniProtKB-UniRule"/>
</dbReference>
<evidence type="ECO:0000256" key="2">
    <source>
        <dbReference type="ARBA" id="ARBA00023235"/>
    </source>
</evidence>
<comment type="pathway">
    <text evidence="3">Amino-acid biosynthesis; L-lysine biosynthesis via DAP pathway; DL-2,6-diaminopimelate from LL-2,6-diaminopimelate: step 1/1.</text>
</comment>
<feature type="site" description="Could be important to modulate the pK values of the two catalytic cysteine residues" evidence="3">
    <location>
        <position position="196"/>
    </location>
</feature>
<proteinExistence type="inferred from homology"/>
<dbReference type="HAMAP" id="MF_00197">
    <property type="entry name" value="DAP_epimerase"/>
    <property type="match status" value="1"/>
</dbReference>
<protein>
    <recommendedName>
        <fullName evidence="3 4">Diaminopimelate epimerase</fullName>
        <shortName evidence="3">DAP epimerase</shortName>
        <ecNumber evidence="3 4">5.1.1.7</ecNumber>
    </recommendedName>
    <alternativeName>
        <fullName evidence="3">PLP-independent amino acid racemase</fullName>
    </alternativeName>
</protein>
<feature type="binding site" evidence="3">
    <location>
        <begin position="206"/>
        <end position="207"/>
    </location>
    <ligand>
        <name>substrate</name>
    </ligand>
</feature>
<keyword evidence="3" id="KW-0028">Amino-acid biosynthesis</keyword>
<keyword evidence="2 3" id="KW-0413">Isomerase</keyword>
<dbReference type="PANTHER" id="PTHR31689:SF0">
    <property type="entry name" value="DIAMINOPIMELATE EPIMERASE"/>
    <property type="match status" value="1"/>
</dbReference>
<dbReference type="Proteomes" id="UP000183653">
    <property type="component" value="Chromosome I"/>
</dbReference>
<keyword evidence="3" id="KW-0457">Lysine biosynthesis</keyword>
<dbReference type="AlphaFoldDB" id="A0A1H2EWP8"/>
<dbReference type="RefSeq" id="WP_057721459.1">
    <property type="nucleotide sequence ID" value="NZ_JYLM01000001.1"/>
</dbReference>